<protein>
    <submittedName>
        <fullName evidence="3">Molecular chaperone Tir</fullName>
    </submittedName>
</protein>
<dbReference type="InterPro" id="IPR000157">
    <property type="entry name" value="TIR_dom"/>
</dbReference>
<name>A0A0J9CVT6_SPHYA</name>
<dbReference type="RefSeq" id="WP_048939387.1">
    <property type="nucleotide sequence ID" value="NZ_CP020926.1"/>
</dbReference>
<organism evidence="3 4">
    <name type="scientific">Sphingobium yanoikuyae</name>
    <name type="common">Sphingomonas yanoikuyae</name>
    <dbReference type="NCBI Taxonomy" id="13690"/>
    <lineage>
        <taxon>Bacteria</taxon>
        <taxon>Pseudomonadati</taxon>
        <taxon>Pseudomonadota</taxon>
        <taxon>Alphaproteobacteria</taxon>
        <taxon>Sphingomonadales</taxon>
        <taxon>Sphingomonadaceae</taxon>
        <taxon>Sphingobium</taxon>
    </lineage>
</organism>
<geneLocation type="plasmid" evidence="3">
    <name>pSES189</name>
</geneLocation>
<feature type="domain" description="TIR" evidence="1">
    <location>
        <begin position="131"/>
        <end position="259"/>
    </location>
</feature>
<evidence type="ECO:0000313" key="4">
    <source>
        <dbReference type="Proteomes" id="UP000037029"/>
    </source>
</evidence>
<keyword evidence="3" id="KW-0614">Plasmid</keyword>
<reference evidence="3 4" key="1">
    <citation type="submission" date="2017-04" db="EMBL/GenBank/DDBJ databases">
        <title>Characterization, genome and methylation analysis of a phthalic acid esters degrading strain Sphingobium yanoikuyae SHJ.</title>
        <authorList>
            <person name="Feng L."/>
        </authorList>
    </citation>
    <scope>NUCLEOTIDE SEQUENCE [LARGE SCALE GENOMIC DNA]</scope>
    <source>
        <strain evidence="3 4">SHJ</strain>
        <plasmid evidence="4">Plasmid pses189</plasmid>
        <plasmid evidence="4">Plasmid pses220</plasmid>
        <plasmid evidence="3">pSES189</plasmid>
        <plasmid evidence="2">pSES220</plasmid>
    </source>
</reference>
<dbReference type="SUPFAM" id="SSF52200">
    <property type="entry name" value="Toll/Interleukin receptor TIR domain"/>
    <property type="match status" value="1"/>
</dbReference>
<geneLocation type="plasmid" evidence="2">
    <name>pSES220</name>
</geneLocation>
<proteinExistence type="predicted"/>
<dbReference type="AlphaFoldDB" id="A0A0J9CVT6"/>
<evidence type="ECO:0000259" key="1">
    <source>
        <dbReference type="PROSITE" id="PS50104"/>
    </source>
</evidence>
<geneLocation type="plasmid" evidence="4">
    <name>pses189</name>
</geneLocation>
<evidence type="ECO:0000313" key="2">
    <source>
        <dbReference type="EMBL" id="ATP21819.1"/>
    </source>
</evidence>
<evidence type="ECO:0000313" key="3">
    <source>
        <dbReference type="EMBL" id="ATP21994.1"/>
    </source>
</evidence>
<dbReference type="EMBL" id="CP020927">
    <property type="protein sequence ID" value="ATP21994.1"/>
    <property type="molecule type" value="Genomic_DNA"/>
</dbReference>
<dbReference type="Proteomes" id="UP000037029">
    <property type="component" value="Plasmid pses220"/>
</dbReference>
<dbReference type="GO" id="GO:0007165">
    <property type="term" value="P:signal transduction"/>
    <property type="evidence" value="ECO:0007669"/>
    <property type="project" value="InterPro"/>
</dbReference>
<gene>
    <name evidence="2" type="ORF">BV87_25495</name>
    <name evidence="3" type="ORF">BV87_26465</name>
</gene>
<dbReference type="GeneID" id="44135250"/>
<dbReference type="Proteomes" id="UP000037029">
    <property type="component" value="Plasmid pses189"/>
</dbReference>
<geneLocation type="plasmid" evidence="4">
    <name>pses220</name>
</geneLocation>
<dbReference type="PROSITE" id="PS50104">
    <property type="entry name" value="TIR"/>
    <property type="match status" value="1"/>
</dbReference>
<sequence length="386" mass="42777">MSIYELAILGAATPEERATLTATLTDIVSDFGLTLGDDVVVHNAATLGERHKPAAFACAYFGGNAQQDLEAAQDLIRASAPIIPTIAAGADFNAHIPPLLQPINGLTRRADDPNMTELASAMLECVGLLRRQRRVFVSYRRVESRAAALQLHDLLASRGFDVFLDTHDIRPGDPFQDVLWHRLVDSDVMVMLDTPTYFDSRWTRQEIGRARAKEIQVLRVIWPEHTPNKLTDLAETIYLDPEELEGPDGPIVAKTADTIVLEVERLRSRSIASRYMSITGKLRADVEKIGASVEGVGAHRAVAVRLLDGEKIWAYPIVGIPTAEILNDVADKARRAEQQEIPVLVYDHIGIRDAWNAHLRWLGEHIRAVRTIKVSEAGWALAAWEN</sequence>
<dbReference type="Gene3D" id="3.40.50.10140">
    <property type="entry name" value="Toll/interleukin-1 receptor homology (TIR) domain"/>
    <property type="match status" value="1"/>
</dbReference>
<accession>A0A0J9CVT6</accession>
<dbReference type="Pfam" id="PF13676">
    <property type="entry name" value="TIR_2"/>
    <property type="match status" value="1"/>
</dbReference>
<dbReference type="InterPro" id="IPR035897">
    <property type="entry name" value="Toll_tir_struct_dom_sf"/>
</dbReference>
<dbReference type="EMBL" id="CP020926">
    <property type="protein sequence ID" value="ATP21819.1"/>
    <property type="molecule type" value="Genomic_DNA"/>
</dbReference>